<evidence type="ECO:0000256" key="3">
    <source>
        <dbReference type="ARBA" id="ARBA00023004"/>
    </source>
</evidence>
<dbReference type="EC" id="1.14.11.47" evidence="5"/>
<dbReference type="InterPro" id="IPR039994">
    <property type="entry name" value="NO66-like"/>
</dbReference>
<accession>A0ABV8EV37</accession>
<evidence type="ECO:0000256" key="2">
    <source>
        <dbReference type="ARBA" id="ARBA00022723"/>
    </source>
</evidence>
<proteinExistence type="predicted"/>
<protein>
    <submittedName>
        <fullName evidence="5">Cupin domain-containing protein</fullName>
        <ecNumber evidence="5">1.14.11.47</ecNumber>
    </submittedName>
</protein>
<feature type="domain" description="JmjC" evidence="4">
    <location>
        <begin position="96"/>
        <end position="238"/>
    </location>
</feature>
<reference evidence="6" key="1">
    <citation type="journal article" date="2019" name="Int. J. Syst. Evol. Microbiol.">
        <title>The Global Catalogue of Microorganisms (GCM) 10K type strain sequencing project: providing services to taxonomists for standard genome sequencing and annotation.</title>
        <authorList>
            <consortium name="The Broad Institute Genomics Platform"/>
            <consortium name="The Broad Institute Genome Sequencing Center for Infectious Disease"/>
            <person name="Wu L."/>
            <person name="Ma J."/>
        </authorList>
    </citation>
    <scope>NUCLEOTIDE SEQUENCE [LARGE SCALE GENOMIC DNA]</scope>
    <source>
        <strain evidence="6">TBRC 7912</strain>
    </source>
</reference>
<dbReference type="GO" id="GO:0016491">
    <property type="term" value="F:oxidoreductase activity"/>
    <property type="evidence" value="ECO:0007669"/>
    <property type="project" value="UniProtKB-KW"/>
</dbReference>
<dbReference type="PANTHER" id="PTHR13096">
    <property type="entry name" value="MINA53 MYC INDUCED NUCLEAR ANTIGEN"/>
    <property type="match status" value="1"/>
</dbReference>
<dbReference type="Proteomes" id="UP001595698">
    <property type="component" value="Unassembled WGS sequence"/>
</dbReference>
<dbReference type="Gene3D" id="2.60.120.650">
    <property type="entry name" value="Cupin"/>
    <property type="match status" value="1"/>
</dbReference>
<dbReference type="SUPFAM" id="SSF51197">
    <property type="entry name" value="Clavaminate synthase-like"/>
    <property type="match status" value="1"/>
</dbReference>
<dbReference type="PANTHER" id="PTHR13096:SF9">
    <property type="entry name" value="BIFUNCTIONAL LYSINE-SPECIFIC DEMETHYLASE AND HISTIDYL-HYDROXYLASE"/>
    <property type="match status" value="1"/>
</dbReference>
<comment type="cofactor">
    <cofactor evidence="1">
        <name>Fe(2+)</name>
        <dbReference type="ChEBI" id="CHEBI:29033"/>
    </cofactor>
</comment>
<comment type="caution">
    <text evidence="5">The sequence shown here is derived from an EMBL/GenBank/DDBJ whole genome shotgun (WGS) entry which is preliminary data.</text>
</comment>
<evidence type="ECO:0000259" key="4">
    <source>
        <dbReference type="PROSITE" id="PS51184"/>
    </source>
</evidence>
<dbReference type="RefSeq" id="WP_386188765.1">
    <property type="nucleotide sequence ID" value="NZ_JBHSBC010000004.1"/>
</dbReference>
<keyword evidence="3" id="KW-0408">Iron</keyword>
<dbReference type="EMBL" id="JBHSBC010000004">
    <property type="protein sequence ID" value="MFC3979899.1"/>
    <property type="molecule type" value="Genomic_DNA"/>
</dbReference>
<keyword evidence="5" id="KW-0560">Oxidoreductase</keyword>
<gene>
    <name evidence="5" type="ORF">ACFOYY_07200</name>
</gene>
<evidence type="ECO:0000313" key="6">
    <source>
        <dbReference type="Proteomes" id="UP001595698"/>
    </source>
</evidence>
<dbReference type="PROSITE" id="PS51184">
    <property type="entry name" value="JMJC"/>
    <property type="match status" value="1"/>
</dbReference>
<sequence length="393" mass="43798">MTVEFTLARLLQPLTVETFLQKVWGITHYHVERDREDYFGSLFDPAAVEDVLEIVRPEPSTVTVVRENDRRSPDSYRFADGTIDLVRIRNDFADGHTIVINGVERHVPTVASLAHSLEVELNFETQVNAYITPPGSRGFLPHYDDHDVLVLQVQGSKTWHVHDDADVPPHKMRRREKVVVSDLPAPAVLRLNAGDALYLPRGRVHAATANAEPSIHLTVGIHAPTVLKLVTEALEALSYRDDRVLAQLPPRHVDDVGVRASLDDLLRDVARAIEDPAVMAEGFGALGDALVRRGRCRPVGQLVPNAVEAPRIDGRTRVVRYQPLYSRVLMMTDGVALQFAQSLVSADADHRAAMLFLSRSTEPFEVRDLPELSEAKQIELARTLVVDGFLVRL</sequence>
<keyword evidence="6" id="KW-1185">Reference proteome</keyword>
<dbReference type="Pfam" id="PF08007">
    <property type="entry name" value="JmjC_2"/>
    <property type="match status" value="1"/>
</dbReference>
<evidence type="ECO:0000256" key="1">
    <source>
        <dbReference type="ARBA" id="ARBA00001954"/>
    </source>
</evidence>
<keyword evidence="2" id="KW-0479">Metal-binding</keyword>
<evidence type="ECO:0000313" key="5">
    <source>
        <dbReference type="EMBL" id="MFC3979899.1"/>
    </source>
</evidence>
<name>A0ABV8EV37_9ACTN</name>
<organism evidence="5 6">
    <name type="scientific">Streptosporangium jomthongense</name>
    <dbReference type="NCBI Taxonomy" id="1193683"/>
    <lineage>
        <taxon>Bacteria</taxon>
        <taxon>Bacillati</taxon>
        <taxon>Actinomycetota</taxon>
        <taxon>Actinomycetes</taxon>
        <taxon>Streptosporangiales</taxon>
        <taxon>Streptosporangiaceae</taxon>
        <taxon>Streptosporangium</taxon>
    </lineage>
</organism>
<dbReference type="InterPro" id="IPR003347">
    <property type="entry name" value="JmjC_dom"/>
</dbReference>